<evidence type="ECO:0000313" key="1">
    <source>
        <dbReference type="EMBL" id="JAH24274.1"/>
    </source>
</evidence>
<reference evidence="1" key="1">
    <citation type="submission" date="2014-11" db="EMBL/GenBank/DDBJ databases">
        <authorList>
            <person name="Amaro Gonzalez C."/>
        </authorList>
    </citation>
    <scope>NUCLEOTIDE SEQUENCE</scope>
</reference>
<dbReference type="EMBL" id="GBXM01084303">
    <property type="protein sequence ID" value="JAH24274.1"/>
    <property type="molecule type" value="Transcribed_RNA"/>
</dbReference>
<name>A0A0E9R5A1_ANGAN</name>
<proteinExistence type="predicted"/>
<reference evidence="1" key="2">
    <citation type="journal article" date="2015" name="Fish Shellfish Immunol.">
        <title>Early steps in the European eel (Anguilla anguilla)-Vibrio vulnificus interaction in the gills: Role of the RtxA13 toxin.</title>
        <authorList>
            <person name="Callol A."/>
            <person name="Pajuelo D."/>
            <person name="Ebbesson L."/>
            <person name="Teles M."/>
            <person name="MacKenzie S."/>
            <person name="Amaro C."/>
        </authorList>
    </citation>
    <scope>NUCLEOTIDE SEQUENCE</scope>
</reference>
<sequence>MTHLGHSGWCAAQMVEETAQNLSCLNLS</sequence>
<accession>A0A0E9R5A1</accession>
<organism evidence="1">
    <name type="scientific">Anguilla anguilla</name>
    <name type="common">European freshwater eel</name>
    <name type="synonym">Muraena anguilla</name>
    <dbReference type="NCBI Taxonomy" id="7936"/>
    <lineage>
        <taxon>Eukaryota</taxon>
        <taxon>Metazoa</taxon>
        <taxon>Chordata</taxon>
        <taxon>Craniata</taxon>
        <taxon>Vertebrata</taxon>
        <taxon>Euteleostomi</taxon>
        <taxon>Actinopterygii</taxon>
        <taxon>Neopterygii</taxon>
        <taxon>Teleostei</taxon>
        <taxon>Anguilliformes</taxon>
        <taxon>Anguillidae</taxon>
        <taxon>Anguilla</taxon>
    </lineage>
</organism>
<protein>
    <submittedName>
        <fullName evidence="1">Uncharacterized protein</fullName>
    </submittedName>
</protein>
<dbReference type="AlphaFoldDB" id="A0A0E9R5A1"/>